<name>A0A4Z2E5H1_9TELE</name>
<evidence type="ECO:0000313" key="3">
    <source>
        <dbReference type="Proteomes" id="UP000314294"/>
    </source>
</evidence>
<gene>
    <name evidence="2" type="ORF">EYF80_066286</name>
</gene>
<proteinExistence type="predicted"/>
<organism evidence="2 3">
    <name type="scientific">Liparis tanakae</name>
    <name type="common">Tanaka's snailfish</name>
    <dbReference type="NCBI Taxonomy" id="230148"/>
    <lineage>
        <taxon>Eukaryota</taxon>
        <taxon>Metazoa</taxon>
        <taxon>Chordata</taxon>
        <taxon>Craniata</taxon>
        <taxon>Vertebrata</taxon>
        <taxon>Euteleostomi</taxon>
        <taxon>Actinopterygii</taxon>
        <taxon>Neopterygii</taxon>
        <taxon>Teleostei</taxon>
        <taxon>Neoteleostei</taxon>
        <taxon>Acanthomorphata</taxon>
        <taxon>Eupercaria</taxon>
        <taxon>Perciformes</taxon>
        <taxon>Cottioidei</taxon>
        <taxon>Cottales</taxon>
        <taxon>Liparidae</taxon>
        <taxon>Liparis</taxon>
    </lineage>
</organism>
<feature type="region of interest" description="Disordered" evidence="1">
    <location>
        <begin position="38"/>
        <end position="77"/>
    </location>
</feature>
<dbReference type="EMBL" id="SRLO01017987">
    <property type="protein sequence ID" value="TNN23592.1"/>
    <property type="molecule type" value="Genomic_DNA"/>
</dbReference>
<comment type="caution">
    <text evidence="2">The sequence shown here is derived from an EMBL/GenBank/DDBJ whole genome shotgun (WGS) entry which is preliminary data.</text>
</comment>
<evidence type="ECO:0000256" key="1">
    <source>
        <dbReference type="SAM" id="MobiDB-lite"/>
    </source>
</evidence>
<accession>A0A4Z2E5H1</accession>
<reference evidence="2 3" key="1">
    <citation type="submission" date="2019-03" db="EMBL/GenBank/DDBJ databases">
        <title>First draft genome of Liparis tanakae, snailfish: a comprehensive survey of snailfish specific genes.</title>
        <authorList>
            <person name="Kim W."/>
            <person name="Song I."/>
            <person name="Jeong J.-H."/>
            <person name="Kim D."/>
            <person name="Kim S."/>
            <person name="Ryu S."/>
            <person name="Song J.Y."/>
            <person name="Lee S.K."/>
        </authorList>
    </citation>
    <scope>NUCLEOTIDE SEQUENCE [LARGE SCALE GENOMIC DNA]</scope>
    <source>
        <tissue evidence="2">Muscle</tissue>
    </source>
</reference>
<keyword evidence="3" id="KW-1185">Reference proteome</keyword>
<dbReference type="AlphaFoldDB" id="A0A4Z2E5H1"/>
<dbReference type="Proteomes" id="UP000314294">
    <property type="component" value="Unassembled WGS sequence"/>
</dbReference>
<evidence type="ECO:0000313" key="2">
    <source>
        <dbReference type="EMBL" id="TNN23592.1"/>
    </source>
</evidence>
<feature type="compositionally biased region" description="Polar residues" evidence="1">
    <location>
        <begin position="55"/>
        <end position="65"/>
    </location>
</feature>
<protein>
    <submittedName>
        <fullName evidence="2">Uncharacterized protein</fullName>
    </submittedName>
</protein>
<sequence length="77" mass="8047">MGPPAGRKVSGLESDVLGARAAAAVVVVRGGVMTLSRWRPEAPNPREFSRLQRGGPQQNARQQQDGRPAGGARCPGT</sequence>